<dbReference type="Pfam" id="PF04055">
    <property type="entry name" value="Radical_SAM"/>
    <property type="match status" value="1"/>
</dbReference>
<keyword evidence="2" id="KW-0004">4Fe-4S</keyword>
<dbReference type="Proteomes" id="UP000752814">
    <property type="component" value="Unassembled WGS sequence"/>
</dbReference>
<dbReference type="AlphaFoldDB" id="A0A8J8PCA0"/>
<dbReference type="InterPro" id="IPR039661">
    <property type="entry name" value="ELP3"/>
</dbReference>
<dbReference type="SMART" id="SM00729">
    <property type="entry name" value="Elp3"/>
    <property type="match status" value="1"/>
</dbReference>
<evidence type="ECO:0000313" key="9">
    <source>
        <dbReference type="Proteomes" id="UP000752814"/>
    </source>
</evidence>
<dbReference type="InterPro" id="IPR005909">
    <property type="entry name" value="RaSEA"/>
</dbReference>
<gene>
    <name evidence="8" type="ORF">A3207_04505</name>
</gene>
<dbReference type="InterPro" id="IPR006638">
    <property type="entry name" value="Elp3/MiaA/NifB-like_rSAM"/>
</dbReference>
<proteinExistence type="predicted"/>
<evidence type="ECO:0000259" key="7">
    <source>
        <dbReference type="SMART" id="SM00729"/>
    </source>
</evidence>
<dbReference type="GO" id="GO:0003824">
    <property type="term" value="F:catalytic activity"/>
    <property type="evidence" value="ECO:0007669"/>
    <property type="project" value="InterPro"/>
</dbReference>
<keyword evidence="4" id="KW-0479">Metal-binding</keyword>
<evidence type="ECO:0000256" key="4">
    <source>
        <dbReference type="ARBA" id="ARBA00022723"/>
    </source>
</evidence>
<dbReference type="PIRSF" id="PIRSF004954">
    <property type="entry name" value="Radical_SAM"/>
    <property type="match status" value="1"/>
</dbReference>
<keyword evidence="3" id="KW-0949">S-adenosyl-L-methionine</keyword>
<dbReference type="GO" id="GO:0046872">
    <property type="term" value="F:metal ion binding"/>
    <property type="evidence" value="ECO:0007669"/>
    <property type="project" value="UniProtKB-KW"/>
</dbReference>
<dbReference type="SUPFAM" id="SSF102114">
    <property type="entry name" value="Radical SAM enzymes"/>
    <property type="match status" value="1"/>
</dbReference>
<dbReference type="RefSeq" id="WP_400195190.1">
    <property type="nucleotide sequence ID" value="NZ_CAYAYE010000021.1"/>
</dbReference>
<accession>A0A8J8PCA0</accession>
<dbReference type="InterPro" id="IPR007197">
    <property type="entry name" value="rSAM"/>
</dbReference>
<name>A0A8J8PCA0_9ARCH</name>
<evidence type="ECO:0000256" key="5">
    <source>
        <dbReference type="ARBA" id="ARBA00023004"/>
    </source>
</evidence>
<keyword evidence="5" id="KW-0408">Iron</keyword>
<dbReference type="EMBL" id="LVVT01000024">
    <property type="protein sequence ID" value="TQS81142.1"/>
    <property type="molecule type" value="Genomic_DNA"/>
</dbReference>
<sequence>MAKLRKEDLQTPVSTWREKDMINSEKVDAFVIILRTTGCWWAHKKGCTMCGYNTVSAPVTEEDLRVQLSKALEKYSNEKMVKIYTSGSFLDDKEIPGAVRKDIFQMFAPAQRILFESRPEFVTEENLASVVKERSAVAIGLESANDEILRKCIRKGFTVGDYEQAARVLNKLNIPLRTYLLLKPPYLTERAAIEDAKASVKYAAQFSESVSVNPVNVQRSTLVESLWSRGSYAPPMIWSLIEVLKDGSGKEGCRLLSSPSGGGAARGVHNCGKCDKALLSAVEKFSYSQDPAEFEKVDCECRSEWQALLELQDLMFTSVDVKKHVSENIVE</sequence>
<evidence type="ECO:0000256" key="6">
    <source>
        <dbReference type="ARBA" id="ARBA00023014"/>
    </source>
</evidence>
<dbReference type="GO" id="GO:0051539">
    <property type="term" value="F:4 iron, 4 sulfur cluster binding"/>
    <property type="evidence" value="ECO:0007669"/>
    <property type="project" value="UniProtKB-KW"/>
</dbReference>
<protein>
    <submittedName>
        <fullName evidence="8">Radical SAM protein</fullName>
    </submittedName>
</protein>
<dbReference type="PANTHER" id="PTHR11135:SF0">
    <property type="entry name" value="ELONGATOR COMPLEX PROTEIN 3"/>
    <property type="match status" value="1"/>
</dbReference>
<comment type="caution">
    <text evidence="8">The sequence shown here is derived from an EMBL/GenBank/DDBJ whole genome shotgun (WGS) entry which is preliminary data.</text>
</comment>
<evidence type="ECO:0000256" key="1">
    <source>
        <dbReference type="ARBA" id="ARBA00001966"/>
    </source>
</evidence>
<dbReference type="GO" id="GO:0005737">
    <property type="term" value="C:cytoplasm"/>
    <property type="evidence" value="ECO:0007669"/>
    <property type="project" value="TreeGrafter"/>
</dbReference>
<dbReference type="SFLD" id="SFLDS00029">
    <property type="entry name" value="Radical_SAM"/>
    <property type="match status" value="1"/>
</dbReference>
<feature type="domain" description="Elp3/MiaA/NifB-like radical SAM core" evidence="7">
    <location>
        <begin position="29"/>
        <end position="246"/>
    </location>
</feature>
<evidence type="ECO:0000256" key="3">
    <source>
        <dbReference type="ARBA" id="ARBA00022691"/>
    </source>
</evidence>
<comment type="cofactor">
    <cofactor evidence="1">
        <name>[4Fe-4S] cluster</name>
        <dbReference type="ChEBI" id="CHEBI:49883"/>
    </cofactor>
</comment>
<dbReference type="PANTHER" id="PTHR11135">
    <property type="entry name" value="HISTONE ACETYLTRANSFERASE-RELATED"/>
    <property type="match status" value="1"/>
</dbReference>
<evidence type="ECO:0000313" key="8">
    <source>
        <dbReference type="EMBL" id="TQS81142.1"/>
    </source>
</evidence>
<dbReference type="GO" id="GO:0002926">
    <property type="term" value="P:tRNA wobble base 5-methoxycarbonylmethyl-2-thiouridinylation"/>
    <property type="evidence" value="ECO:0007669"/>
    <property type="project" value="TreeGrafter"/>
</dbReference>
<dbReference type="InterPro" id="IPR058240">
    <property type="entry name" value="rSAM_sf"/>
</dbReference>
<evidence type="ECO:0000256" key="2">
    <source>
        <dbReference type="ARBA" id="ARBA00022485"/>
    </source>
</evidence>
<keyword evidence="6" id="KW-0411">Iron-sulfur</keyword>
<reference evidence="8" key="1">
    <citation type="submission" date="2016-03" db="EMBL/GenBank/DDBJ databases">
        <authorList>
            <person name="Borrel G."/>
            <person name="Mccann A."/>
            <person name="O'Toole P.W."/>
        </authorList>
    </citation>
    <scope>NUCLEOTIDE SEQUENCE</scope>
    <source>
        <strain evidence="8">183</strain>
    </source>
</reference>
<organism evidence="8 9">
    <name type="scientific">Candidatus Methanomassiliicoccus intestinalis</name>
    <dbReference type="NCBI Taxonomy" id="1406512"/>
    <lineage>
        <taxon>Archaea</taxon>
        <taxon>Methanobacteriati</taxon>
        <taxon>Thermoplasmatota</taxon>
        <taxon>Thermoplasmata</taxon>
        <taxon>Methanomassiliicoccales</taxon>
        <taxon>Methanomassiliicoccaceae</taxon>
        <taxon>Methanomassiliicoccus</taxon>
    </lineage>
</organism>
<dbReference type="NCBIfam" id="TIGR01210">
    <property type="entry name" value="archaeosine biosynthesis radical SAM protein RaSEA"/>
    <property type="match status" value="1"/>
</dbReference>